<sequence length="143" mass="14334">MPTPAHLAISLDGGFFGNVGTAGQALVLTALFVFATTAGGKLKPLGWVPCLILGLLAGASFGAAGGIFAFPGDLIAQGIGVITGIDPDIGMGAIALLLLVIIGWKKLTTKQVAVTAFIFFYVSARAGGVWTQFADAIGSIGLG</sequence>
<keyword evidence="3" id="KW-1185">Reference proteome</keyword>
<feature type="transmembrane region" description="Helical" evidence="1">
    <location>
        <begin position="47"/>
        <end position="68"/>
    </location>
</feature>
<accession>A0ABU2NJV9</accession>
<dbReference type="RefSeq" id="WP_311671285.1">
    <property type="nucleotide sequence ID" value="NZ_JAVREQ010000001.1"/>
</dbReference>
<feature type="transmembrane region" description="Helical" evidence="1">
    <location>
        <begin position="15"/>
        <end position="35"/>
    </location>
</feature>
<comment type="caution">
    <text evidence="2">The sequence shown here is derived from an EMBL/GenBank/DDBJ whole genome shotgun (WGS) entry which is preliminary data.</text>
</comment>
<protein>
    <submittedName>
        <fullName evidence="2">Uncharacterized protein</fullName>
    </submittedName>
</protein>
<evidence type="ECO:0000256" key="1">
    <source>
        <dbReference type="SAM" id="Phobius"/>
    </source>
</evidence>
<reference evidence="3" key="1">
    <citation type="submission" date="2023-07" db="EMBL/GenBank/DDBJ databases">
        <title>30 novel species of actinomycetes from the DSMZ collection.</title>
        <authorList>
            <person name="Nouioui I."/>
        </authorList>
    </citation>
    <scope>NUCLEOTIDE SEQUENCE [LARGE SCALE GENOMIC DNA]</scope>
    <source>
        <strain evidence="3">DSM 42041</strain>
    </source>
</reference>
<dbReference type="Proteomes" id="UP001183414">
    <property type="component" value="Unassembled WGS sequence"/>
</dbReference>
<keyword evidence="1" id="KW-1133">Transmembrane helix</keyword>
<feature type="transmembrane region" description="Helical" evidence="1">
    <location>
        <begin position="74"/>
        <end position="100"/>
    </location>
</feature>
<evidence type="ECO:0000313" key="3">
    <source>
        <dbReference type="Proteomes" id="UP001183414"/>
    </source>
</evidence>
<evidence type="ECO:0000313" key="2">
    <source>
        <dbReference type="EMBL" id="MDT0377280.1"/>
    </source>
</evidence>
<organism evidence="2 3">
    <name type="scientific">Streptomyces hazeniae</name>
    <dbReference type="NCBI Taxonomy" id="3075538"/>
    <lineage>
        <taxon>Bacteria</taxon>
        <taxon>Bacillati</taxon>
        <taxon>Actinomycetota</taxon>
        <taxon>Actinomycetes</taxon>
        <taxon>Kitasatosporales</taxon>
        <taxon>Streptomycetaceae</taxon>
        <taxon>Streptomyces</taxon>
    </lineage>
</organism>
<dbReference type="EMBL" id="JAVREQ010000001">
    <property type="protein sequence ID" value="MDT0377280.1"/>
    <property type="molecule type" value="Genomic_DNA"/>
</dbReference>
<gene>
    <name evidence="2" type="ORF">RM572_00625</name>
</gene>
<name>A0ABU2NJV9_9ACTN</name>
<keyword evidence="1" id="KW-0812">Transmembrane</keyword>
<feature type="transmembrane region" description="Helical" evidence="1">
    <location>
        <begin position="112"/>
        <end position="133"/>
    </location>
</feature>
<proteinExistence type="predicted"/>
<keyword evidence="1" id="KW-0472">Membrane</keyword>